<reference evidence="3" key="1">
    <citation type="journal article" date="2019" name="Int. J. Syst. Evol. Microbiol.">
        <title>The Global Catalogue of Microorganisms (GCM) 10K type strain sequencing project: providing services to taxonomists for standard genome sequencing and annotation.</title>
        <authorList>
            <consortium name="The Broad Institute Genomics Platform"/>
            <consortium name="The Broad Institute Genome Sequencing Center for Infectious Disease"/>
            <person name="Wu L."/>
            <person name="Ma J."/>
        </authorList>
    </citation>
    <scope>NUCLEOTIDE SEQUENCE [LARGE SCALE GENOMIC DNA]</scope>
    <source>
        <strain evidence="3">JCM 17342</strain>
    </source>
</reference>
<comment type="caution">
    <text evidence="2">The sequence shown here is derived from an EMBL/GenBank/DDBJ whole genome shotgun (WGS) entry which is preliminary data.</text>
</comment>
<accession>A0ABP7RWM0</accession>
<gene>
    <name evidence="2" type="ORF">GCM10022247_25190</name>
</gene>
<dbReference type="PANTHER" id="PTHR35525:SF3">
    <property type="entry name" value="BLL6575 PROTEIN"/>
    <property type="match status" value="1"/>
</dbReference>
<evidence type="ECO:0000259" key="1">
    <source>
        <dbReference type="Pfam" id="PF11706"/>
    </source>
</evidence>
<protein>
    <submittedName>
        <fullName evidence="2">CGNR zinc finger domain-containing protein</fullName>
    </submittedName>
</protein>
<dbReference type="PANTHER" id="PTHR35525">
    <property type="entry name" value="BLL6575 PROTEIN"/>
    <property type="match status" value="1"/>
</dbReference>
<name>A0ABP7RWM0_9PSEU</name>
<organism evidence="2 3">
    <name type="scientific">Allokutzneria multivorans</name>
    <dbReference type="NCBI Taxonomy" id="1142134"/>
    <lineage>
        <taxon>Bacteria</taxon>
        <taxon>Bacillati</taxon>
        <taxon>Actinomycetota</taxon>
        <taxon>Actinomycetes</taxon>
        <taxon>Pseudonocardiales</taxon>
        <taxon>Pseudonocardiaceae</taxon>
        <taxon>Allokutzneria</taxon>
    </lineage>
</organism>
<dbReference type="InterPro" id="IPR021005">
    <property type="entry name" value="Znf_CGNR"/>
</dbReference>
<dbReference type="InterPro" id="IPR010852">
    <property type="entry name" value="ABATE"/>
</dbReference>
<dbReference type="SUPFAM" id="SSF160904">
    <property type="entry name" value="Jann2411-like"/>
    <property type="match status" value="1"/>
</dbReference>
<dbReference type="Pfam" id="PF11706">
    <property type="entry name" value="zf-CGNR"/>
    <property type="match status" value="1"/>
</dbReference>
<dbReference type="RefSeq" id="WP_344874096.1">
    <property type="nucleotide sequence ID" value="NZ_BAABAL010000007.1"/>
</dbReference>
<keyword evidence="3" id="KW-1185">Reference proteome</keyword>
<dbReference type="InterPro" id="IPR023286">
    <property type="entry name" value="ABATE_dom_sf"/>
</dbReference>
<dbReference type="Pfam" id="PF07336">
    <property type="entry name" value="ABATE"/>
    <property type="match status" value="1"/>
</dbReference>
<evidence type="ECO:0000313" key="3">
    <source>
        <dbReference type="Proteomes" id="UP001501747"/>
    </source>
</evidence>
<proteinExistence type="predicted"/>
<evidence type="ECO:0000313" key="2">
    <source>
        <dbReference type="EMBL" id="GAA4003281.1"/>
    </source>
</evidence>
<feature type="domain" description="Zinc finger CGNR" evidence="1">
    <location>
        <begin position="134"/>
        <end position="174"/>
    </location>
</feature>
<dbReference type="Gene3D" id="1.10.3300.10">
    <property type="entry name" value="Jann2411-like domain"/>
    <property type="match status" value="1"/>
</dbReference>
<dbReference type="Proteomes" id="UP001501747">
    <property type="component" value="Unassembled WGS sequence"/>
</dbReference>
<sequence length="176" mass="19190">MVPLIGEPLPIDLVNTRTSEGDLLDSPEALSAWLDSQADRLPPLARVELAPVLALREHISQALRAARVGLAPPPESLAALTSVHRAAPLYRELSWTGSAVSATPRRGATATEVLLAELAEATADLLTSPDITKVRNCDGPECLLLFLPAHPRRRWCSPKICGNRVRVARYYQRHKP</sequence>
<dbReference type="EMBL" id="BAABAL010000007">
    <property type="protein sequence ID" value="GAA4003281.1"/>
    <property type="molecule type" value="Genomic_DNA"/>
</dbReference>